<dbReference type="InterPro" id="IPR008613">
    <property type="entry name" value="Excalibur_Ca-bd_domain"/>
</dbReference>
<keyword evidence="1" id="KW-0732">Signal</keyword>
<evidence type="ECO:0000256" key="1">
    <source>
        <dbReference type="SAM" id="SignalP"/>
    </source>
</evidence>
<evidence type="ECO:0000259" key="2">
    <source>
        <dbReference type="Pfam" id="PF05901"/>
    </source>
</evidence>
<dbReference type="Proteomes" id="UP000664466">
    <property type="component" value="Unassembled WGS sequence"/>
</dbReference>
<evidence type="ECO:0000313" key="4">
    <source>
        <dbReference type="Proteomes" id="UP000664466"/>
    </source>
</evidence>
<feature type="domain" description="Excalibur calcium-binding" evidence="2">
    <location>
        <begin position="87"/>
        <end position="120"/>
    </location>
</feature>
<protein>
    <submittedName>
        <fullName evidence="3">Excalibur calcium-binding domain-containing protein</fullName>
    </submittedName>
</protein>
<feature type="chain" id="PRO_5045442927" evidence="1">
    <location>
        <begin position="18"/>
        <end position="125"/>
    </location>
</feature>
<feature type="signal peptide" evidence="1">
    <location>
        <begin position="1"/>
        <end position="17"/>
    </location>
</feature>
<comment type="caution">
    <text evidence="3">The sequence shown here is derived from an EMBL/GenBank/DDBJ whole genome shotgun (WGS) entry which is preliminary data.</text>
</comment>
<dbReference type="PROSITE" id="PS51257">
    <property type="entry name" value="PROKAR_LIPOPROTEIN"/>
    <property type="match status" value="1"/>
</dbReference>
<dbReference type="RefSeq" id="WP_207251453.1">
    <property type="nucleotide sequence ID" value="NZ_JAFMPM010000006.1"/>
</dbReference>
<reference evidence="3 4" key="1">
    <citation type="submission" date="2021-03" db="EMBL/GenBank/DDBJ databases">
        <title>Draft genome and methylome analysis of Thiotrix fructosivoruns ATCC 49748.</title>
        <authorList>
            <person name="Fomenkov A."/>
            <person name="Grabovich M.Y."/>
            <person name="Roberts R.J."/>
        </authorList>
    </citation>
    <scope>NUCLEOTIDE SEQUENCE [LARGE SCALE GENOMIC DNA]</scope>
    <source>
        <strain evidence="3 4">ATCC 49748</strain>
    </source>
</reference>
<accession>A0ABS3ILB3</accession>
<proteinExistence type="predicted"/>
<organism evidence="3 4">
    <name type="scientific">Thiothrix fructosivorans</name>
    <dbReference type="NCBI Taxonomy" id="111770"/>
    <lineage>
        <taxon>Bacteria</taxon>
        <taxon>Pseudomonadati</taxon>
        <taxon>Pseudomonadota</taxon>
        <taxon>Gammaproteobacteria</taxon>
        <taxon>Thiotrichales</taxon>
        <taxon>Thiotrichaceae</taxon>
        <taxon>Thiothrix</taxon>
    </lineage>
</organism>
<evidence type="ECO:0000313" key="3">
    <source>
        <dbReference type="EMBL" id="MBO0613789.1"/>
    </source>
</evidence>
<name>A0ABS3ILB3_9GAMM</name>
<gene>
    <name evidence="3" type="ORF">J1836_12815</name>
</gene>
<dbReference type="EMBL" id="JAFMPM010000006">
    <property type="protein sequence ID" value="MBO0613789.1"/>
    <property type="molecule type" value="Genomic_DNA"/>
</dbReference>
<dbReference type="Pfam" id="PF05901">
    <property type="entry name" value="Excalibur"/>
    <property type="match status" value="1"/>
</dbReference>
<keyword evidence="4" id="KW-1185">Reference proteome</keyword>
<sequence length="125" mass="13005">MKLPVLFAVLMLAGCTAVPSVESSIPSSSISAKPTVTSKVSATATSPRPLLPKPVVVIPKPSSAVVKQQAIGNAGSSHFVGQCGSKRYCTDMQSCEEARFYLSECGLNKLDKDSDGIPCESLCGN</sequence>